<dbReference type="STRING" id="147645.A6J80_10225"/>
<dbReference type="Proteomes" id="UP000272010">
    <property type="component" value="Chromosome"/>
</dbReference>
<dbReference type="Pfam" id="PF10722">
    <property type="entry name" value="YbjN"/>
    <property type="match status" value="1"/>
</dbReference>
<dbReference type="EMBL" id="CP020442">
    <property type="protein sequence ID" value="ARC36718.1"/>
    <property type="molecule type" value="Genomic_DNA"/>
</dbReference>
<dbReference type="InterPro" id="IPR019660">
    <property type="entry name" value="Put_sensory_transdc_reg_YbjN"/>
</dbReference>
<reference evidence="4" key="1">
    <citation type="submission" date="2017-03" db="EMBL/GenBank/DDBJ databases">
        <title>FDA dAtabase for Regulatory Grade micrObial Sequences (FDA-ARGOS): Supporting development and validation of Infectious Disease Dx tests.</title>
        <authorList>
            <person name="Minogue T."/>
            <person name="Wolcott M."/>
            <person name="Wasieloski L."/>
            <person name="Aguilar W."/>
            <person name="Moore D."/>
            <person name="Tallon L."/>
            <person name="Sadzewicz L."/>
            <person name="Sengamalay N."/>
            <person name="Ott S."/>
            <person name="Godinez A."/>
            <person name="Nagaraj S."/>
            <person name="Nadendla S."/>
            <person name="Geyer C."/>
            <person name="Sichtig H."/>
        </authorList>
    </citation>
    <scope>NUCLEOTIDE SEQUENCE [LARGE SCALE GENOMIC DNA]</scope>
    <source>
        <strain evidence="4">FDAARGOS_252</strain>
    </source>
</reference>
<evidence type="ECO:0000313" key="2">
    <source>
        <dbReference type="EMBL" id="ATQ55228.1"/>
    </source>
</evidence>
<dbReference type="Proteomes" id="UP000229314">
    <property type="component" value="Chromosome"/>
</dbReference>
<proteinExistence type="predicted"/>
<gene>
    <name evidence="1" type="ORF">A6J80_10225</name>
    <name evidence="3" type="ORF">PY32053_02945</name>
    <name evidence="2" type="ORF">PYTT13_05015</name>
</gene>
<dbReference type="KEGG" id="pye:A6J80_10225"/>
<reference evidence="6" key="5">
    <citation type="submission" date="2018-07" db="EMBL/GenBank/DDBJ databases">
        <title>Genome Structure of the Opportunistic Pathogen Paracoccus yeei (Alphaproteobacteria) and Identification of Putative Virulence Factors.</title>
        <authorList>
            <person name="Lasek R."/>
            <person name="Szuplewska M."/>
            <person name="Mitura M."/>
            <person name="Decewicz P."/>
            <person name="Chmielowska C."/>
            <person name="Pawlot A."/>
            <person name="Sentkowska D."/>
            <person name="Czarnecki J."/>
            <person name="Bartosik D."/>
        </authorList>
    </citation>
    <scope>NUCLEOTIDE SEQUENCE [LARGE SCALE GENOMIC DNA]</scope>
    <source>
        <strain evidence="6">CCUG 32053</strain>
    </source>
</reference>
<evidence type="ECO:0000313" key="3">
    <source>
        <dbReference type="EMBL" id="AYF02533.1"/>
    </source>
</evidence>
<reference evidence="2 5" key="2">
    <citation type="submission" date="2017-10" db="EMBL/GenBank/DDBJ databases">
        <title>Complete genome sequence of Paracoccus yeei TT13 isolated from human skin.</title>
        <authorList>
            <person name="Lee K."/>
            <person name="Lim J.Y."/>
            <person name="Hwang I."/>
        </authorList>
    </citation>
    <scope>NUCLEOTIDE SEQUENCE [LARGE SCALE GENOMIC DNA]</scope>
    <source>
        <strain evidence="2 5">TT13</strain>
    </source>
</reference>
<dbReference type="GeneID" id="78897034"/>
<evidence type="ECO:0000313" key="4">
    <source>
        <dbReference type="Proteomes" id="UP000191257"/>
    </source>
</evidence>
<dbReference type="EMBL" id="CP024422">
    <property type="protein sequence ID" value="ATQ55228.1"/>
    <property type="molecule type" value="Genomic_DNA"/>
</dbReference>
<evidence type="ECO:0000313" key="5">
    <source>
        <dbReference type="Proteomes" id="UP000229314"/>
    </source>
</evidence>
<evidence type="ECO:0000313" key="6">
    <source>
        <dbReference type="Proteomes" id="UP000272010"/>
    </source>
</evidence>
<dbReference type="RefSeq" id="WP_080621358.1">
    <property type="nucleotide sequence ID" value="NZ_CAJGAB010000004.1"/>
</dbReference>
<reference evidence="3" key="4">
    <citation type="journal article" date="2018" name="Front. Microbiol.">
        <title>Genome Structure of the Opportunistic Pathogen Paracoccus yeei (Alphaproteobacteria) and Identification of Putative Virulence Factors.</title>
        <authorList>
            <person name="Lasek R."/>
            <person name="Szuplewska M."/>
            <person name="Mitura M."/>
            <person name="Decewicz P."/>
            <person name="Chmielowska C."/>
            <person name="Pawlot A."/>
            <person name="Sentkowska D."/>
            <person name="Czarnecki J."/>
            <person name="Bartosik D."/>
        </authorList>
    </citation>
    <scope>NUCLEOTIDE SEQUENCE</scope>
    <source>
        <strain evidence="3">CCUG 32053</strain>
    </source>
</reference>
<sequence>MPVLPALLFAAVLQTAPAPMPGQVLGDPAQIGAILSQLGLPVTWGRDVQGLAALESEIDGTLFNVYFYDCAPLCRRMQFVTGFTLTSPMTPEDANGWNRDHPFGKVVLTDEGQPYLEMDIGLAEDGLGRKNFEDALATWRDTLRDFRAAISN</sequence>
<protein>
    <submittedName>
        <fullName evidence="1">YbjN domain-containing protein</fullName>
    </submittedName>
</protein>
<keyword evidence="4" id="KW-1185">Reference proteome</keyword>
<dbReference type="AlphaFoldDB" id="A0A1V0GSD4"/>
<name>A0A1V0GSD4_9RHOB</name>
<dbReference type="CDD" id="cd17511">
    <property type="entry name" value="YbjN_AmyR-like"/>
    <property type="match status" value="1"/>
</dbReference>
<reference evidence="1" key="3">
    <citation type="submission" date="2017-12" db="EMBL/GenBank/DDBJ databases">
        <title>FDA dAtabase for Regulatory Grade micrObial Sequences (FDA-ARGOS): Supporting development and validation of Infectious Disease Dx tests.</title>
        <authorList>
            <person name="Campos J."/>
            <person name="Goldberg B."/>
            <person name="Tallon L."/>
            <person name="Sadzewicz L."/>
            <person name="Sengamalay N."/>
            <person name="Ott S."/>
            <person name="Godinez A."/>
            <person name="Nagaraj S."/>
            <person name="Vyas G."/>
            <person name="Aluvathingal J."/>
            <person name="Nadendla S."/>
            <person name="Geyer C."/>
            <person name="Nandy P."/>
            <person name="Hobson J."/>
            <person name="Sichtig H."/>
        </authorList>
    </citation>
    <scope>NUCLEOTIDE SEQUENCE</scope>
    <source>
        <strain evidence="1">FDAARGOS_252</strain>
    </source>
</reference>
<dbReference type="EMBL" id="CP031078">
    <property type="protein sequence ID" value="AYF02533.1"/>
    <property type="molecule type" value="Genomic_DNA"/>
</dbReference>
<accession>A0A1V0GSD4</accession>
<evidence type="ECO:0000313" key="1">
    <source>
        <dbReference type="EMBL" id="ARC36718.1"/>
    </source>
</evidence>
<organism evidence="1 4">
    <name type="scientific">Paracoccus yeei</name>
    <dbReference type="NCBI Taxonomy" id="147645"/>
    <lineage>
        <taxon>Bacteria</taxon>
        <taxon>Pseudomonadati</taxon>
        <taxon>Pseudomonadota</taxon>
        <taxon>Alphaproteobacteria</taxon>
        <taxon>Rhodobacterales</taxon>
        <taxon>Paracoccaceae</taxon>
        <taxon>Paracoccus</taxon>
    </lineage>
</organism>
<dbReference type="Proteomes" id="UP000191257">
    <property type="component" value="Chromosome"/>
</dbReference>
<dbReference type="eggNOG" id="ENOG50333ZI">
    <property type="taxonomic scope" value="Bacteria"/>
</dbReference>